<dbReference type="AlphaFoldDB" id="A0A133V4N8"/>
<evidence type="ECO:0000313" key="2">
    <source>
        <dbReference type="Proteomes" id="UP000070035"/>
    </source>
</evidence>
<name>A0A133V4N8_9EURY</name>
<dbReference type="Proteomes" id="UP000070035">
    <property type="component" value="Unassembled WGS sequence"/>
</dbReference>
<protein>
    <submittedName>
        <fullName evidence="1">Uncharacterized protein</fullName>
    </submittedName>
</protein>
<sequence>MKILLVTEYFPENGITGGVEARSYYLSKHLAENPEGSAKDILTDYSKVRKTTIANGIRISSNLLRWKRVNLS</sequence>
<organism evidence="1 2">
    <name type="scientific">candidate division MSBL1 archaeon SCGC-AAA261F17</name>
    <dbReference type="NCBI Taxonomy" id="1698274"/>
    <lineage>
        <taxon>Archaea</taxon>
        <taxon>Methanobacteriati</taxon>
        <taxon>Methanobacteriota</taxon>
        <taxon>candidate division MSBL1</taxon>
    </lineage>
</organism>
<accession>A0A133V4N8</accession>
<proteinExistence type="predicted"/>
<evidence type="ECO:0000313" key="1">
    <source>
        <dbReference type="EMBL" id="KXB01404.1"/>
    </source>
</evidence>
<gene>
    <name evidence="1" type="ORF">AKJ44_02585</name>
</gene>
<reference evidence="1 2" key="1">
    <citation type="journal article" date="2016" name="Sci. Rep.">
        <title>Metabolic traits of an uncultured archaeal lineage -MSBL1- from brine pools of the Red Sea.</title>
        <authorList>
            <person name="Mwirichia R."/>
            <person name="Alam I."/>
            <person name="Rashid M."/>
            <person name="Vinu M."/>
            <person name="Ba-Alawi W."/>
            <person name="Anthony Kamau A."/>
            <person name="Kamanda Ngugi D."/>
            <person name="Goker M."/>
            <person name="Klenk H.P."/>
            <person name="Bajic V."/>
            <person name="Stingl U."/>
        </authorList>
    </citation>
    <scope>NUCLEOTIDE SEQUENCE [LARGE SCALE GENOMIC DNA]</scope>
    <source>
        <strain evidence="1">SCGC-AAA261F17</strain>
    </source>
</reference>
<keyword evidence="2" id="KW-1185">Reference proteome</keyword>
<comment type="caution">
    <text evidence="1">The sequence shown here is derived from an EMBL/GenBank/DDBJ whole genome shotgun (WGS) entry which is preliminary data.</text>
</comment>
<dbReference type="EMBL" id="LHXY01000039">
    <property type="protein sequence ID" value="KXB01404.1"/>
    <property type="molecule type" value="Genomic_DNA"/>
</dbReference>